<feature type="signal peptide" evidence="1">
    <location>
        <begin position="1"/>
        <end position="25"/>
    </location>
</feature>
<sequence>MPAFTRILAGLALGTALTGGSLALAAAAGATTAPFADGNENINDNRWNNDNNNWWNNQNFWNQGLWKDGVNDHSGFGIVAKGVALGFQDKTSRDNAWFNNSWWANNQFFNNRDNNDRNFNHVNRAPVNERPTTLVVPEVVRDTVVKERPVREKERHEKNDDWSY</sequence>
<accession>A0ABQ4F5S5</accession>
<proteinExistence type="predicted"/>
<feature type="chain" id="PRO_5046226141" evidence="1">
    <location>
        <begin position="26"/>
        <end position="164"/>
    </location>
</feature>
<evidence type="ECO:0000313" key="2">
    <source>
        <dbReference type="EMBL" id="GIH30128.1"/>
    </source>
</evidence>
<organism evidence="2 3">
    <name type="scientific">Microbispora amethystogenes</name>
    <dbReference type="NCBI Taxonomy" id="1427754"/>
    <lineage>
        <taxon>Bacteria</taxon>
        <taxon>Bacillati</taxon>
        <taxon>Actinomycetota</taxon>
        <taxon>Actinomycetes</taxon>
        <taxon>Streptosporangiales</taxon>
        <taxon>Streptosporangiaceae</taxon>
        <taxon>Microbispora</taxon>
    </lineage>
</organism>
<evidence type="ECO:0000256" key="1">
    <source>
        <dbReference type="SAM" id="SignalP"/>
    </source>
</evidence>
<reference evidence="2 3" key="1">
    <citation type="submission" date="2021-01" db="EMBL/GenBank/DDBJ databases">
        <title>Whole genome shotgun sequence of Microbispora amethystogenes NBRC 101907.</title>
        <authorList>
            <person name="Komaki H."/>
            <person name="Tamura T."/>
        </authorList>
    </citation>
    <scope>NUCLEOTIDE SEQUENCE [LARGE SCALE GENOMIC DNA]</scope>
    <source>
        <strain evidence="2 3">NBRC 101907</strain>
    </source>
</reference>
<name>A0ABQ4F5S5_9ACTN</name>
<keyword evidence="1" id="KW-0732">Signal</keyword>
<gene>
    <name evidence="2" type="ORF">Mam01_02920</name>
</gene>
<dbReference type="EMBL" id="BOOB01000003">
    <property type="protein sequence ID" value="GIH30128.1"/>
    <property type="molecule type" value="Genomic_DNA"/>
</dbReference>
<keyword evidence="3" id="KW-1185">Reference proteome</keyword>
<protein>
    <submittedName>
        <fullName evidence="2">Uncharacterized protein</fullName>
    </submittedName>
</protein>
<evidence type="ECO:0000313" key="3">
    <source>
        <dbReference type="Proteomes" id="UP000651728"/>
    </source>
</evidence>
<comment type="caution">
    <text evidence="2">The sequence shown here is derived from an EMBL/GenBank/DDBJ whole genome shotgun (WGS) entry which is preliminary data.</text>
</comment>
<dbReference type="RefSeq" id="WP_204283532.1">
    <property type="nucleotide sequence ID" value="NZ_BAABEJ010000001.1"/>
</dbReference>
<dbReference type="Proteomes" id="UP000651728">
    <property type="component" value="Unassembled WGS sequence"/>
</dbReference>